<accession>A0A6H5GJU9</accession>
<keyword evidence="3" id="KW-1185">Reference proteome</keyword>
<reference evidence="1 3" key="1">
    <citation type="submission" date="2020-02" db="EMBL/GenBank/DDBJ databases">
        <authorList>
            <person name="Ferguson B K."/>
        </authorList>
    </citation>
    <scope>NUCLEOTIDE SEQUENCE [LARGE SCALE GENOMIC DNA]</scope>
</reference>
<dbReference type="Proteomes" id="UP000479000">
    <property type="component" value="Unassembled WGS sequence"/>
</dbReference>
<gene>
    <name evidence="1" type="ORF">NTEN_LOCUS9704</name>
    <name evidence="2" type="ORF">NTEN_LOCUS9707</name>
</gene>
<dbReference type="AlphaFoldDB" id="A0A6H5GJU9"/>
<proteinExistence type="predicted"/>
<organism evidence="1 3">
    <name type="scientific">Nesidiocoris tenuis</name>
    <dbReference type="NCBI Taxonomy" id="355587"/>
    <lineage>
        <taxon>Eukaryota</taxon>
        <taxon>Metazoa</taxon>
        <taxon>Ecdysozoa</taxon>
        <taxon>Arthropoda</taxon>
        <taxon>Hexapoda</taxon>
        <taxon>Insecta</taxon>
        <taxon>Pterygota</taxon>
        <taxon>Neoptera</taxon>
        <taxon>Paraneoptera</taxon>
        <taxon>Hemiptera</taxon>
        <taxon>Heteroptera</taxon>
        <taxon>Panheteroptera</taxon>
        <taxon>Cimicomorpha</taxon>
        <taxon>Miridae</taxon>
        <taxon>Dicyphina</taxon>
        <taxon>Nesidiocoris</taxon>
    </lineage>
</organism>
<evidence type="ECO:0000313" key="2">
    <source>
        <dbReference type="EMBL" id="CAB0004230.1"/>
    </source>
</evidence>
<evidence type="ECO:0000313" key="3">
    <source>
        <dbReference type="Proteomes" id="UP000479000"/>
    </source>
</evidence>
<name>A0A6H5GJU9_9HEMI</name>
<dbReference type="EMBL" id="CADCXU010014741">
    <property type="protein sequence ID" value="CAB0004227.1"/>
    <property type="molecule type" value="Genomic_DNA"/>
</dbReference>
<dbReference type="EMBL" id="CADCXU010014743">
    <property type="protein sequence ID" value="CAB0004230.1"/>
    <property type="molecule type" value="Genomic_DNA"/>
</dbReference>
<evidence type="ECO:0000313" key="1">
    <source>
        <dbReference type="EMBL" id="CAB0004227.1"/>
    </source>
</evidence>
<protein>
    <submittedName>
        <fullName evidence="1">Uncharacterized protein</fullName>
    </submittedName>
</protein>
<sequence>MIFQPCESEHPTDEKSPPATARLYIASLLLRLERFLTATCYSSPRLHQTAMRSLSAALIPLSYEVADGASEYRQDRSDPRTRFSDVGCHYLLSREEKTKNKAEGVKLDSVKVVRPVCRELNADEGSQLLYKLINKVMYLPSRPNHTYESLKFQNTRTFLGEGDNVCKYVLVSKDNRKFSSNDHGLALYFQPVSCSAVKIKNHLPGDISLPSQHIRMQICTLSSY</sequence>